<proteinExistence type="inferred from homology"/>
<evidence type="ECO:0000256" key="10">
    <source>
        <dbReference type="SAM" id="MobiDB-lite"/>
    </source>
</evidence>
<dbReference type="Proteomes" id="UP000694865">
    <property type="component" value="Unplaced"/>
</dbReference>
<keyword evidence="7" id="KW-0333">Golgi apparatus</keyword>
<dbReference type="GeneID" id="102800998"/>
<dbReference type="Pfam" id="PF06990">
    <property type="entry name" value="Gal-3-0_sulfotr"/>
    <property type="match status" value="1"/>
</dbReference>
<feature type="region of interest" description="Disordered" evidence="10">
    <location>
        <begin position="1"/>
        <end position="23"/>
    </location>
</feature>
<name>A0ABM0M4A3_SACKO</name>
<dbReference type="InterPro" id="IPR009729">
    <property type="entry name" value="Gal-3-0_sulfotransfrase"/>
</dbReference>
<evidence type="ECO:0000313" key="11">
    <source>
        <dbReference type="Proteomes" id="UP000694865"/>
    </source>
</evidence>
<evidence type="ECO:0000256" key="7">
    <source>
        <dbReference type="ARBA" id="ARBA00023034"/>
    </source>
</evidence>
<keyword evidence="5" id="KW-0735">Signal-anchor</keyword>
<evidence type="ECO:0000256" key="5">
    <source>
        <dbReference type="ARBA" id="ARBA00022968"/>
    </source>
</evidence>
<evidence type="ECO:0000256" key="9">
    <source>
        <dbReference type="ARBA" id="ARBA00023180"/>
    </source>
</evidence>
<evidence type="ECO:0000256" key="8">
    <source>
        <dbReference type="ARBA" id="ARBA00023136"/>
    </source>
</evidence>
<keyword evidence="3" id="KW-0808">Transferase</keyword>
<comment type="similarity">
    <text evidence="2">Belongs to the galactose-3-O-sulfotransferase family.</text>
</comment>
<protein>
    <submittedName>
        <fullName evidence="12">Galactosylceramide sulfotransferase-like</fullName>
    </submittedName>
</protein>
<keyword evidence="9" id="KW-0325">Glycoprotein</keyword>
<dbReference type="SUPFAM" id="SSF52540">
    <property type="entry name" value="P-loop containing nucleoside triphosphate hydrolases"/>
    <property type="match status" value="1"/>
</dbReference>
<sequence>MASSGDRSDGSDTESKRQMAHNKTTTIIDNIVVRKRLQNKAYKQQSIGHSRKEVLISPEETTLGKPEMHENNITGISKNCSPIIKYIFVKTTKTAGSAVTTLFFRYAVTHNLIAVANLETHELHVSDGKVNASRYSCAKHFPGYDVIANHISWYDYKALNSEIPNAKFITVLRSPYTQYESAFYYYKIHLNLKLERFNNPFKEFLDQGYHKTNNSRMRHQKRNGQLVRLGYPRLGDHNNQTKIELKISELDKELDLVMLTEYLDESCVLLKKMMCWETDDVIFGTCYRLPRPRIPITSKMENIIAEWNAGDLKLYQHFNKTLWTKIENYDGDFEGDLQQLRERKNELSSLCVDKVSELGCEAINRCYAAWKTILSKRQEERFCGTSTH</sequence>
<comment type="subcellular location">
    <subcellularLocation>
        <location evidence="1">Golgi apparatus membrane</location>
        <topology evidence="1">Single-pass type II membrane protein</topology>
    </subcellularLocation>
</comment>
<keyword evidence="4" id="KW-0812">Transmembrane</keyword>
<dbReference type="RefSeq" id="XP_006814844.1">
    <property type="nucleotide sequence ID" value="XM_006814781.1"/>
</dbReference>
<gene>
    <name evidence="12" type="primary">LOC102800998</name>
</gene>
<evidence type="ECO:0000256" key="4">
    <source>
        <dbReference type="ARBA" id="ARBA00022692"/>
    </source>
</evidence>
<dbReference type="PANTHER" id="PTHR14647">
    <property type="entry name" value="GALACTOSE-3-O-SULFOTRANSFERASE"/>
    <property type="match status" value="1"/>
</dbReference>
<dbReference type="InterPro" id="IPR027417">
    <property type="entry name" value="P-loop_NTPase"/>
</dbReference>
<dbReference type="Gene3D" id="3.40.50.300">
    <property type="entry name" value="P-loop containing nucleotide triphosphate hydrolases"/>
    <property type="match status" value="1"/>
</dbReference>
<evidence type="ECO:0000256" key="1">
    <source>
        <dbReference type="ARBA" id="ARBA00004323"/>
    </source>
</evidence>
<reference evidence="12" key="1">
    <citation type="submission" date="2025-08" db="UniProtKB">
        <authorList>
            <consortium name="RefSeq"/>
        </authorList>
    </citation>
    <scope>IDENTIFICATION</scope>
    <source>
        <tissue evidence="12">Testes</tissue>
    </source>
</reference>
<evidence type="ECO:0000256" key="2">
    <source>
        <dbReference type="ARBA" id="ARBA00008124"/>
    </source>
</evidence>
<organism evidence="11 12">
    <name type="scientific">Saccoglossus kowalevskii</name>
    <name type="common">Acorn worm</name>
    <dbReference type="NCBI Taxonomy" id="10224"/>
    <lineage>
        <taxon>Eukaryota</taxon>
        <taxon>Metazoa</taxon>
        <taxon>Hemichordata</taxon>
        <taxon>Enteropneusta</taxon>
        <taxon>Harrimaniidae</taxon>
        <taxon>Saccoglossus</taxon>
    </lineage>
</organism>
<accession>A0ABM0M4A3</accession>
<evidence type="ECO:0000256" key="3">
    <source>
        <dbReference type="ARBA" id="ARBA00022679"/>
    </source>
</evidence>
<keyword evidence="6" id="KW-1133">Transmembrane helix</keyword>
<dbReference type="PANTHER" id="PTHR14647:SF87">
    <property type="entry name" value="PUTATIVE-RELATED"/>
    <property type="match status" value="1"/>
</dbReference>
<evidence type="ECO:0000313" key="12">
    <source>
        <dbReference type="RefSeq" id="XP_006814844.1"/>
    </source>
</evidence>
<feature type="compositionally biased region" description="Basic and acidic residues" evidence="10">
    <location>
        <begin position="1"/>
        <end position="17"/>
    </location>
</feature>
<evidence type="ECO:0000256" key="6">
    <source>
        <dbReference type="ARBA" id="ARBA00022989"/>
    </source>
</evidence>
<keyword evidence="11" id="KW-1185">Reference proteome</keyword>
<keyword evidence="8" id="KW-0472">Membrane</keyword>